<keyword evidence="12" id="KW-1185">Reference proteome</keyword>
<evidence type="ECO:0000256" key="1">
    <source>
        <dbReference type="ARBA" id="ARBA00005505"/>
    </source>
</evidence>
<dbReference type="SUPFAM" id="SSF56112">
    <property type="entry name" value="Protein kinase-like (PK-like)"/>
    <property type="match status" value="1"/>
</dbReference>
<organism evidence="11 12">
    <name type="scientific">Cirrhinus mrigala</name>
    <name type="common">Mrigala</name>
    <dbReference type="NCBI Taxonomy" id="683832"/>
    <lineage>
        <taxon>Eukaryota</taxon>
        <taxon>Metazoa</taxon>
        <taxon>Chordata</taxon>
        <taxon>Craniata</taxon>
        <taxon>Vertebrata</taxon>
        <taxon>Euteleostomi</taxon>
        <taxon>Actinopterygii</taxon>
        <taxon>Neopterygii</taxon>
        <taxon>Teleostei</taxon>
        <taxon>Ostariophysi</taxon>
        <taxon>Cypriniformes</taxon>
        <taxon>Cyprinidae</taxon>
        <taxon>Labeoninae</taxon>
        <taxon>Labeonini</taxon>
        <taxon>Cirrhinus</taxon>
    </lineage>
</organism>
<evidence type="ECO:0000256" key="4">
    <source>
        <dbReference type="ARBA" id="ARBA00022679"/>
    </source>
</evidence>
<evidence type="ECO:0000259" key="10">
    <source>
        <dbReference type="PROSITE" id="PS50011"/>
    </source>
</evidence>
<sequence>PDHPNPLPVEIALTLLANKGPSAPEIIKLLEWQEQRNSYIMVLECPLLEGHGGRLSEGLVRRIMQQATQAARTCCRRGVFHGDIKLENFLMSKDTLQVKLIDFGLPTRHCM</sequence>
<accession>A0ABD0NF04</accession>
<proteinExistence type="inferred from homology"/>
<dbReference type="PROSITE" id="PS50011">
    <property type="entry name" value="PROTEIN_KINASE_DOM"/>
    <property type="match status" value="1"/>
</dbReference>
<feature type="non-terminal residue" evidence="11">
    <location>
        <position position="1"/>
    </location>
</feature>
<comment type="caution">
    <text evidence="11">The sequence shown here is derived from an EMBL/GenBank/DDBJ whole genome shotgun (WGS) entry which is preliminary data.</text>
</comment>
<dbReference type="AlphaFoldDB" id="A0ABD0NF04"/>
<evidence type="ECO:0000313" key="12">
    <source>
        <dbReference type="Proteomes" id="UP001529510"/>
    </source>
</evidence>
<comment type="catalytic activity">
    <reaction evidence="9">
        <text>L-seryl-[protein] + ATP = O-phospho-L-seryl-[protein] + ADP + H(+)</text>
        <dbReference type="Rhea" id="RHEA:17989"/>
        <dbReference type="Rhea" id="RHEA-COMP:9863"/>
        <dbReference type="Rhea" id="RHEA-COMP:11604"/>
        <dbReference type="ChEBI" id="CHEBI:15378"/>
        <dbReference type="ChEBI" id="CHEBI:29999"/>
        <dbReference type="ChEBI" id="CHEBI:30616"/>
        <dbReference type="ChEBI" id="CHEBI:83421"/>
        <dbReference type="ChEBI" id="CHEBI:456216"/>
        <dbReference type="EC" id="2.7.11.1"/>
    </reaction>
</comment>
<dbReference type="Pfam" id="PF00069">
    <property type="entry name" value="Pkinase"/>
    <property type="match status" value="1"/>
</dbReference>
<evidence type="ECO:0000256" key="6">
    <source>
        <dbReference type="ARBA" id="ARBA00022777"/>
    </source>
</evidence>
<evidence type="ECO:0000256" key="8">
    <source>
        <dbReference type="ARBA" id="ARBA00047899"/>
    </source>
</evidence>
<dbReference type="EMBL" id="JAMKFB020000022">
    <property type="protein sequence ID" value="KAL0160045.1"/>
    <property type="molecule type" value="Genomic_DNA"/>
</dbReference>
<feature type="domain" description="Protein kinase" evidence="10">
    <location>
        <begin position="1"/>
        <end position="111"/>
    </location>
</feature>
<dbReference type="InterPro" id="IPR000719">
    <property type="entry name" value="Prot_kinase_dom"/>
</dbReference>
<dbReference type="EC" id="2.7.11.1" evidence="2"/>
<keyword evidence="5" id="KW-0547">Nucleotide-binding</keyword>
<evidence type="ECO:0000313" key="11">
    <source>
        <dbReference type="EMBL" id="KAL0160045.1"/>
    </source>
</evidence>
<evidence type="ECO:0000256" key="5">
    <source>
        <dbReference type="ARBA" id="ARBA00022741"/>
    </source>
</evidence>
<evidence type="ECO:0000256" key="3">
    <source>
        <dbReference type="ARBA" id="ARBA00022527"/>
    </source>
</evidence>
<feature type="non-terminal residue" evidence="11">
    <location>
        <position position="111"/>
    </location>
</feature>
<dbReference type="GO" id="GO:0004674">
    <property type="term" value="F:protein serine/threonine kinase activity"/>
    <property type="evidence" value="ECO:0007669"/>
    <property type="project" value="UniProtKB-KW"/>
</dbReference>
<name>A0ABD0NF04_CIRMR</name>
<dbReference type="Gene3D" id="3.30.200.20">
    <property type="entry name" value="Phosphorylase Kinase, domain 1"/>
    <property type="match status" value="1"/>
</dbReference>
<keyword evidence="3" id="KW-0723">Serine/threonine-protein kinase</keyword>
<evidence type="ECO:0000256" key="9">
    <source>
        <dbReference type="ARBA" id="ARBA00048679"/>
    </source>
</evidence>
<dbReference type="PANTHER" id="PTHR22984:SF11">
    <property type="entry name" value="AURORA KINASE-RELATED"/>
    <property type="match status" value="1"/>
</dbReference>
<dbReference type="InterPro" id="IPR008271">
    <property type="entry name" value="Ser/Thr_kinase_AS"/>
</dbReference>
<dbReference type="GO" id="GO:0005524">
    <property type="term" value="F:ATP binding"/>
    <property type="evidence" value="ECO:0007669"/>
    <property type="project" value="UniProtKB-KW"/>
</dbReference>
<dbReference type="Gene3D" id="1.10.510.10">
    <property type="entry name" value="Transferase(Phosphotransferase) domain 1"/>
    <property type="match status" value="1"/>
</dbReference>
<evidence type="ECO:0000256" key="7">
    <source>
        <dbReference type="ARBA" id="ARBA00022840"/>
    </source>
</evidence>
<dbReference type="InterPro" id="IPR011009">
    <property type="entry name" value="Kinase-like_dom_sf"/>
</dbReference>
<comment type="catalytic activity">
    <reaction evidence="8">
        <text>L-threonyl-[protein] + ATP = O-phospho-L-threonyl-[protein] + ADP + H(+)</text>
        <dbReference type="Rhea" id="RHEA:46608"/>
        <dbReference type="Rhea" id="RHEA-COMP:11060"/>
        <dbReference type="Rhea" id="RHEA-COMP:11605"/>
        <dbReference type="ChEBI" id="CHEBI:15378"/>
        <dbReference type="ChEBI" id="CHEBI:30013"/>
        <dbReference type="ChEBI" id="CHEBI:30616"/>
        <dbReference type="ChEBI" id="CHEBI:61977"/>
        <dbReference type="ChEBI" id="CHEBI:456216"/>
        <dbReference type="EC" id="2.7.11.1"/>
    </reaction>
</comment>
<gene>
    <name evidence="11" type="ORF">M9458_043770</name>
</gene>
<keyword evidence="4" id="KW-0808">Transferase</keyword>
<evidence type="ECO:0000256" key="2">
    <source>
        <dbReference type="ARBA" id="ARBA00012513"/>
    </source>
</evidence>
<dbReference type="InterPro" id="IPR051138">
    <property type="entry name" value="PIM_Ser/Thr_kinase"/>
</dbReference>
<protein>
    <recommendedName>
        <fullName evidence="2">non-specific serine/threonine protein kinase</fullName>
        <ecNumber evidence="2">2.7.11.1</ecNumber>
    </recommendedName>
</protein>
<dbReference type="PROSITE" id="PS00108">
    <property type="entry name" value="PROTEIN_KINASE_ST"/>
    <property type="match status" value="1"/>
</dbReference>
<dbReference type="Proteomes" id="UP001529510">
    <property type="component" value="Unassembled WGS sequence"/>
</dbReference>
<dbReference type="PANTHER" id="PTHR22984">
    <property type="entry name" value="SERINE/THREONINE-PROTEIN KINASE PIM"/>
    <property type="match status" value="1"/>
</dbReference>
<comment type="similarity">
    <text evidence="1">Belongs to the protein kinase superfamily. CAMK Ser/Thr protein kinase family. PIM subfamily.</text>
</comment>
<keyword evidence="7" id="KW-0067">ATP-binding</keyword>
<reference evidence="11 12" key="1">
    <citation type="submission" date="2024-05" db="EMBL/GenBank/DDBJ databases">
        <title>Genome sequencing and assembly of Indian major carp, Cirrhinus mrigala (Hamilton, 1822).</title>
        <authorList>
            <person name="Mohindra V."/>
            <person name="Chowdhury L.M."/>
            <person name="Lal K."/>
            <person name="Jena J.K."/>
        </authorList>
    </citation>
    <scope>NUCLEOTIDE SEQUENCE [LARGE SCALE GENOMIC DNA]</scope>
    <source>
        <strain evidence="11">CM1030</strain>
        <tissue evidence="11">Blood</tissue>
    </source>
</reference>
<keyword evidence="6" id="KW-0418">Kinase</keyword>